<feature type="domain" description="Xaa-Pro dipeptidyl-peptidase-like" evidence="2">
    <location>
        <begin position="19"/>
        <end position="182"/>
    </location>
</feature>
<name>A0A4P1K714_9CAUL</name>
<dbReference type="InterPro" id="IPR029058">
    <property type="entry name" value="AB_hydrolase_fold"/>
</dbReference>
<dbReference type="InterPro" id="IPR000383">
    <property type="entry name" value="Xaa-Pro-like_dom"/>
</dbReference>
<evidence type="ECO:0000313" key="4">
    <source>
        <dbReference type="Proteomes" id="UP000309952"/>
    </source>
</evidence>
<dbReference type="PANTHER" id="PTHR42103">
    <property type="entry name" value="ALPHA/BETA-HYDROLASES SUPERFAMILY PROTEIN"/>
    <property type="match status" value="1"/>
</dbReference>
<evidence type="ECO:0000256" key="1">
    <source>
        <dbReference type="SAM" id="MobiDB-lite"/>
    </source>
</evidence>
<dbReference type="AlphaFoldDB" id="A0A4P1K714"/>
<keyword evidence="3" id="KW-0378">Hydrolase</keyword>
<dbReference type="GO" id="GO:0016787">
    <property type="term" value="F:hydrolase activity"/>
    <property type="evidence" value="ECO:0007669"/>
    <property type="project" value="UniProtKB-KW"/>
</dbReference>
<proteinExistence type="predicted"/>
<evidence type="ECO:0000259" key="2">
    <source>
        <dbReference type="Pfam" id="PF02129"/>
    </source>
</evidence>
<dbReference type="KEGG" id="bvy:NCTC9239_01649"/>
<dbReference type="Pfam" id="PF02129">
    <property type="entry name" value="Peptidase_S15"/>
    <property type="match status" value="1"/>
</dbReference>
<reference evidence="3 4" key="1">
    <citation type="submission" date="2019-04" db="EMBL/GenBank/DDBJ databases">
        <authorList>
            <consortium name="Pathogen Informatics"/>
        </authorList>
    </citation>
    <scope>NUCLEOTIDE SEQUENCE [LARGE SCALE GENOMIC DNA]</scope>
    <source>
        <strain evidence="3 4">NCTC9239</strain>
    </source>
</reference>
<protein>
    <submittedName>
        <fullName evidence="3">Hydrolase CocE/NonD family protein</fullName>
    </submittedName>
</protein>
<dbReference type="EMBL" id="LR588407">
    <property type="protein sequence ID" value="VTO15176.1"/>
    <property type="molecule type" value="Genomic_DNA"/>
</dbReference>
<sequence>MPEVILPGASGRIEGRYSPGKRPDAPIALILHPHPKAGGHMNNPVALTMHQLFVQRGFATLRYNSRGVGKSQGEFDSGIGELADAATALDWLQANNPAATQTWVAGYQFGAYIGMQLLMRRPETDGFISVSPPSNIYDFSFLAPCPASGLFLHGTADTVVPRPRSSAWSISCAPRRASSSTMSWKKARPTSGRTTSALSSAASAPIWTNA</sequence>
<keyword evidence="4" id="KW-1185">Reference proteome</keyword>
<organism evidence="3 4">
    <name type="scientific">Brevundimonas vancanneytii</name>
    <dbReference type="NCBI Taxonomy" id="1325724"/>
    <lineage>
        <taxon>Bacteria</taxon>
        <taxon>Pseudomonadati</taxon>
        <taxon>Pseudomonadota</taxon>
        <taxon>Alphaproteobacteria</taxon>
        <taxon>Caulobacterales</taxon>
        <taxon>Caulobacteraceae</taxon>
        <taxon>Brevundimonas</taxon>
    </lineage>
</organism>
<feature type="region of interest" description="Disordered" evidence="1">
    <location>
        <begin position="179"/>
        <end position="210"/>
    </location>
</feature>
<gene>
    <name evidence="3" type="ORF">NCTC9239_01649</name>
</gene>
<accession>A0A4P1K714</accession>
<dbReference type="SUPFAM" id="SSF53474">
    <property type="entry name" value="alpha/beta-Hydrolases"/>
    <property type="match status" value="1"/>
</dbReference>
<dbReference type="Proteomes" id="UP000309952">
    <property type="component" value="Chromosome"/>
</dbReference>
<dbReference type="RefSeq" id="WP_354702801.1">
    <property type="nucleotide sequence ID" value="NZ_LR588407.1"/>
</dbReference>
<dbReference type="Gene3D" id="3.40.50.1820">
    <property type="entry name" value="alpha/beta hydrolase"/>
    <property type="match status" value="1"/>
</dbReference>
<evidence type="ECO:0000313" key="3">
    <source>
        <dbReference type="EMBL" id="VTO15176.1"/>
    </source>
</evidence>
<dbReference type="PANTHER" id="PTHR42103:SF2">
    <property type="entry name" value="AB HYDROLASE-1 DOMAIN-CONTAINING PROTEIN"/>
    <property type="match status" value="1"/>
</dbReference>